<reference evidence="8" key="1">
    <citation type="submission" date="2022-09" db="EMBL/GenBank/DDBJ databases">
        <authorList>
            <person name="Yuan C."/>
            <person name="Ke Z."/>
        </authorList>
    </citation>
    <scope>NUCLEOTIDE SEQUENCE</scope>
    <source>
        <strain evidence="8">LB-8</strain>
    </source>
</reference>
<dbReference type="PROSITE" id="PS51257">
    <property type="entry name" value="PROKAR_LIPOPROTEIN"/>
    <property type="match status" value="1"/>
</dbReference>
<reference evidence="8" key="2">
    <citation type="submission" date="2023-04" db="EMBL/GenBank/DDBJ databases">
        <title>Paracnuella aquatica gen. nov., sp. nov., a member of the family Chitinophagaceae isolated from a hot spring.</title>
        <authorList>
            <person name="Wang C."/>
        </authorList>
    </citation>
    <scope>NUCLEOTIDE SEQUENCE</scope>
    <source>
        <strain evidence="8">LB-8</strain>
    </source>
</reference>
<dbReference type="AlphaFoldDB" id="A0A9X2Y1F7"/>
<dbReference type="RefSeq" id="WP_279298917.1">
    <property type="nucleotide sequence ID" value="NZ_JAOTIF010000020.1"/>
</dbReference>
<name>A0A9X2Y1F7_9BACT</name>
<dbReference type="Pfam" id="PF00254">
    <property type="entry name" value="FKBP_C"/>
    <property type="match status" value="1"/>
</dbReference>
<feature type="domain" description="PPIase FKBP-type" evidence="7">
    <location>
        <begin position="205"/>
        <end position="297"/>
    </location>
</feature>
<comment type="similarity">
    <text evidence="2 6">Belongs to the FKBP-type PPIase family.</text>
</comment>
<evidence type="ECO:0000313" key="9">
    <source>
        <dbReference type="Proteomes" id="UP001155483"/>
    </source>
</evidence>
<dbReference type="EC" id="5.2.1.8" evidence="6"/>
<evidence type="ECO:0000256" key="1">
    <source>
        <dbReference type="ARBA" id="ARBA00000971"/>
    </source>
</evidence>
<evidence type="ECO:0000256" key="3">
    <source>
        <dbReference type="ARBA" id="ARBA00023110"/>
    </source>
</evidence>
<keyword evidence="4 5" id="KW-0413">Isomerase</keyword>
<dbReference type="EMBL" id="JAOTIF010000020">
    <property type="protein sequence ID" value="MCU7551478.1"/>
    <property type="molecule type" value="Genomic_DNA"/>
</dbReference>
<protein>
    <recommendedName>
        <fullName evidence="6">Peptidyl-prolyl cis-trans isomerase</fullName>
        <ecNumber evidence="6">5.2.1.8</ecNumber>
    </recommendedName>
</protein>
<evidence type="ECO:0000256" key="6">
    <source>
        <dbReference type="RuleBase" id="RU003915"/>
    </source>
</evidence>
<evidence type="ECO:0000256" key="4">
    <source>
        <dbReference type="ARBA" id="ARBA00023235"/>
    </source>
</evidence>
<dbReference type="InterPro" id="IPR046357">
    <property type="entry name" value="PPIase_dom_sf"/>
</dbReference>
<comment type="caution">
    <text evidence="8">The sequence shown here is derived from an EMBL/GenBank/DDBJ whole genome shotgun (WGS) entry which is preliminary data.</text>
</comment>
<dbReference type="PANTHER" id="PTHR43811:SF19">
    <property type="entry name" value="39 KDA FK506-BINDING NUCLEAR PROTEIN"/>
    <property type="match status" value="1"/>
</dbReference>
<evidence type="ECO:0000256" key="5">
    <source>
        <dbReference type="PROSITE-ProRule" id="PRU00277"/>
    </source>
</evidence>
<gene>
    <name evidence="8" type="ORF">OCK74_20320</name>
</gene>
<dbReference type="GO" id="GO:0003755">
    <property type="term" value="F:peptidyl-prolyl cis-trans isomerase activity"/>
    <property type="evidence" value="ECO:0007669"/>
    <property type="project" value="UniProtKB-UniRule"/>
</dbReference>
<accession>A0A9X2Y1F7</accession>
<comment type="catalytic activity">
    <reaction evidence="1 5 6">
        <text>[protein]-peptidylproline (omega=180) = [protein]-peptidylproline (omega=0)</text>
        <dbReference type="Rhea" id="RHEA:16237"/>
        <dbReference type="Rhea" id="RHEA-COMP:10747"/>
        <dbReference type="Rhea" id="RHEA-COMP:10748"/>
        <dbReference type="ChEBI" id="CHEBI:83833"/>
        <dbReference type="ChEBI" id="CHEBI:83834"/>
        <dbReference type="EC" id="5.2.1.8"/>
    </reaction>
</comment>
<dbReference type="PROSITE" id="PS50059">
    <property type="entry name" value="FKBP_PPIASE"/>
    <property type="match status" value="1"/>
</dbReference>
<evidence type="ECO:0000313" key="8">
    <source>
        <dbReference type="EMBL" id="MCU7551478.1"/>
    </source>
</evidence>
<dbReference type="Gene3D" id="3.10.50.40">
    <property type="match status" value="1"/>
</dbReference>
<dbReference type="PANTHER" id="PTHR43811">
    <property type="entry name" value="FKBP-TYPE PEPTIDYL-PROLYL CIS-TRANS ISOMERASE FKPA"/>
    <property type="match status" value="1"/>
</dbReference>
<organism evidence="8 9">
    <name type="scientific">Paraflavisolibacter caeni</name>
    <dbReference type="NCBI Taxonomy" id="2982496"/>
    <lineage>
        <taxon>Bacteria</taxon>
        <taxon>Pseudomonadati</taxon>
        <taxon>Bacteroidota</taxon>
        <taxon>Chitinophagia</taxon>
        <taxon>Chitinophagales</taxon>
        <taxon>Chitinophagaceae</taxon>
        <taxon>Paraflavisolibacter</taxon>
    </lineage>
</organism>
<evidence type="ECO:0000256" key="2">
    <source>
        <dbReference type="ARBA" id="ARBA00006577"/>
    </source>
</evidence>
<keyword evidence="3 5" id="KW-0697">Rotamase</keyword>
<dbReference type="SUPFAM" id="SSF54534">
    <property type="entry name" value="FKBP-like"/>
    <property type="match status" value="2"/>
</dbReference>
<proteinExistence type="inferred from homology"/>
<evidence type="ECO:0000259" key="7">
    <source>
        <dbReference type="PROSITE" id="PS50059"/>
    </source>
</evidence>
<dbReference type="InterPro" id="IPR001179">
    <property type="entry name" value="PPIase_FKBP_dom"/>
</dbReference>
<sequence length="316" mass="34638">MRFVNSIFSAAAIVLLVSSCNSVDFKKTKGGMPYKLFPGKGTKKVEPGTIIKINYSQKLNDSLMFATYDKGPVYIPVNNESQPYDISEIIPTLKEGDSVYAVQMVDTFMVKNPGGLPPQFKKGDKLITTIKVLDVFKSQEEARADETKERQLAFKNNAKIQGQLQKDDKVISDYLSKNNINAQKVGSGTYVQIINQGSGPKIEDGKFVSLMYKGLTLGGKVFDTNMDTTFKHTEPLTMNIGAGRSIPGFEEGLKALSQGTKARLFIPSSLAYGEASPSPDIKANENLIFDIEVLEVHDNAPAPNMAPSPKNESTHR</sequence>
<keyword evidence="9" id="KW-1185">Reference proteome</keyword>
<dbReference type="Proteomes" id="UP001155483">
    <property type="component" value="Unassembled WGS sequence"/>
</dbReference>